<dbReference type="AlphaFoldDB" id="A0AAV7IFT1"/>
<keyword evidence="2" id="KW-1185">Reference proteome</keyword>
<reference evidence="1 2" key="1">
    <citation type="journal article" date="2021" name="J. Hered.">
        <title>A chromosome-level genome assembly of the parasitoid wasp, Cotesia glomerata (Hymenoptera: Braconidae).</title>
        <authorList>
            <person name="Pinto B.J."/>
            <person name="Weis J.J."/>
            <person name="Gamble T."/>
            <person name="Ode P.J."/>
            <person name="Paul R."/>
            <person name="Zaspel J.M."/>
        </authorList>
    </citation>
    <scope>NUCLEOTIDE SEQUENCE [LARGE SCALE GENOMIC DNA]</scope>
    <source>
        <strain evidence="1">CgM1</strain>
    </source>
</reference>
<evidence type="ECO:0000313" key="2">
    <source>
        <dbReference type="Proteomes" id="UP000826195"/>
    </source>
</evidence>
<organism evidence="1 2">
    <name type="scientific">Cotesia glomerata</name>
    <name type="common">Lepidopteran parasitic wasp</name>
    <name type="synonym">Apanteles glomeratus</name>
    <dbReference type="NCBI Taxonomy" id="32391"/>
    <lineage>
        <taxon>Eukaryota</taxon>
        <taxon>Metazoa</taxon>
        <taxon>Ecdysozoa</taxon>
        <taxon>Arthropoda</taxon>
        <taxon>Hexapoda</taxon>
        <taxon>Insecta</taxon>
        <taxon>Pterygota</taxon>
        <taxon>Neoptera</taxon>
        <taxon>Endopterygota</taxon>
        <taxon>Hymenoptera</taxon>
        <taxon>Apocrita</taxon>
        <taxon>Ichneumonoidea</taxon>
        <taxon>Braconidae</taxon>
        <taxon>Microgastrinae</taxon>
        <taxon>Cotesia</taxon>
    </lineage>
</organism>
<protein>
    <submittedName>
        <fullName evidence="1">Uncharacterized protein</fullName>
    </submittedName>
</protein>
<proteinExistence type="predicted"/>
<sequence length="152" mass="16917">MSRNSTKSNIQCCGVTQVVPFSKAASEILSYPEHKKIVESQGVSRSALGFNLDPRFVYPVDPGNYWLKVVIIRGNNEDDNWTSHEKGLYGNSESTDTSDPPYMPRINVNSSRLIRSYLDLSSVRGFGLRSIVTAAIPSQEQQGKLAVQDTKY</sequence>
<accession>A0AAV7IFT1</accession>
<name>A0AAV7IFT1_COTGL</name>
<evidence type="ECO:0000313" key="1">
    <source>
        <dbReference type="EMBL" id="KAH0550556.1"/>
    </source>
</evidence>
<comment type="caution">
    <text evidence="1">The sequence shown here is derived from an EMBL/GenBank/DDBJ whole genome shotgun (WGS) entry which is preliminary data.</text>
</comment>
<dbReference type="EMBL" id="JAHXZJ010001864">
    <property type="protein sequence ID" value="KAH0550556.1"/>
    <property type="molecule type" value="Genomic_DNA"/>
</dbReference>
<gene>
    <name evidence="1" type="ORF">KQX54_020142</name>
</gene>
<dbReference type="Proteomes" id="UP000826195">
    <property type="component" value="Unassembled WGS sequence"/>
</dbReference>